<evidence type="ECO:0000256" key="3">
    <source>
        <dbReference type="ARBA" id="ARBA00022989"/>
    </source>
</evidence>
<feature type="transmembrane region" description="Helical" evidence="5">
    <location>
        <begin position="165"/>
        <end position="182"/>
    </location>
</feature>
<dbReference type="AlphaFoldDB" id="A0A813WXH8"/>
<accession>A0A813WXH8</accession>
<proteinExistence type="predicted"/>
<dbReference type="PANTHER" id="PTHR43243:SF105">
    <property type="entry name" value="CATIONIC AMINO ACID TRANSPORTER C-TERMINAL DOMAIN-CONTAINING PROTEIN"/>
    <property type="match status" value="1"/>
</dbReference>
<evidence type="ECO:0000259" key="6">
    <source>
        <dbReference type="Pfam" id="PF13906"/>
    </source>
</evidence>
<keyword evidence="3 5" id="KW-1133">Transmembrane helix</keyword>
<feature type="transmembrane region" description="Helical" evidence="5">
    <location>
        <begin position="194"/>
        <end position="211"/>
    </location>
</feature>
<dbReference type="InterPro" id="IPR029485">
    <property type="entry name" value="CAT_C"/>
</dbReference>
<dbReference type="GO" id="GO:0015189">
    <property type="term" value="F:L-lysine transmembrane transporter activity"/>
    <property type="evidence" value="ECO:0007669"/>
    <property type="project" value="TreeGrafter"/>
</dbReference>
<dbReference type="EMBL" id="CAJNOC010001437">
    <property type="protein sequence ID" value="CAF0864777.1"/>
    <property type="molecule type" value="Genomic_DNA"/>
</dbReference>
<gene>
    <name evidence="7" type="ORF">OXX778_LOCUS9622</name>
</gene>
<comment type="caution">
    <text evidence="7">The sequence shown here is derived from an EMBL/GenBank/DDBJ whole genome shotgun (WGS) entry which is preliminary data.</text>
</comment>
<dbReference type="GO" id="GO:0005886">
    <property type="term" value="C:plasma membrane"/>
    <property type="evidence" value="ECO:0007669"/>
    <property type="project" value="TreeGrafter"/>
</dbReference>
<feature type="transmembrane region" description="Helical" evidence="5">
    <location>
        <begin position="470"/>
        <end position="492"/>
    </location>
</feature>
<evidence type="ECO:0000313" key="8">
    <source>
        <dbReference type="Proteomes" id="UP000663879"/>
    </source>
</evidence>
<evidence type="ECO:0000313" key="7">
    <source>
        <dbReference type="EMBL" id="CAF0864777.1"/>
    </source>
</evidence>
<feature type="transmembrane region" description="Helical" evidence="5">
    <location>
        <begin position="498"/>
        <end position="520"/>
    </location>
</feature>
<feature type="transmembrane region" description="Helical" evidence="5">
    <location>
        <begin position="97"/>
        <end position="118"/>
    </location>
</feature>
<keyword evidence="4 5" id="KW-0472">Membrane</keyword>
<feature type="transmembrane region" description="Helical" evidence="5">
    <location>
        <begin position="384"/>
        <end position="403"/>
    </location>
</feature>
<evidence type="ECO:0000256" key="5">
    <source>
        <dbReference type="SAM" id="Phobius"/>
    </source>
</evidence>
<feature type="transmembrane region" description="Helical" evidence="5">
    <location>
        <begin position="280"/>
        <end position="302"/>
    </location>
</feature>
<reference evidence="7" key="1">
    <citation type="submission" date="2021-02" db="EMBL/GenBank/DDBJ databases">
        <authorList>
            <person name="Nowell W R."/>
        </authorList>
    </citation>
    <scope>NUCLEOTIDE SEQUENCE</scope>
    <source>
        <strain evidence="7">Ploen Becks lab</strain>
    </source>
</reference>
<dbReference type="OrthoDB" id="310030at2759"/>
<sequence>SNSGALQLRPHEFVVERQMVKNSDQFYKQNVNILEPFTDRYCLSCSLNGMYVMIGETVKYESGPSIVISFVIAAIAAILCGLCFCELSAKVQSSGAAYSYLYVTMGEFLAFLMGWNYILQYIIALSSDARALSKNLDSLAFNKISNFSLYYVKMSITGLAEYPDFLSFLIIIITSSLLMFGIKESSFINKSINIGNLSIMIIIMIFGFYKADIKNWEINLNEINKTKSNETILGKGGFFPYGYQGIFDSIARCFYAFIGFDAIASTTEESKNPKRDTPNAIVLAILLLSFLYTSLSCVLTLLEPYYLIDENTPFSSTFEYAYSNFTLGGFNIFKILILVNVLLSIFVSIYGEIYVASRIISAMALDGLLFKFLSKLSKKYQTPFYATLLAAIVSGSFSVLFDLMELLDILSLGTLSAYCVVSVCVILLRFSPNDLVIYESNESLEQSHASFFEELIKPTSNVPNLMTKRIINTLVIISVFTMISICVLLRVFSFCVNLTMFMILAILIGFSFVLSVLIYKQPQFKNESSFKIPYLPFLPFMSFLINMYLMLTISLEAWLILSVWMVVGIVIYFTYSINHSQECPKKRKKLNSLADNSTRMTLLSQSS</sequence>
<feature type="domain" description="Cationic amino acid transporter C-terminal" evidence="6">
    <location>
        <begin position="530"/>
        <end position="580"/>
    </location>
</feature>
<evidence type="ECO:0000256" key="1">
    <source>
        <dbReference type="ARBA" id="ARBA00004141"/>
    </source>
</evidence>
<keyword evidence="8" id="KW-1185">Reference proteome</keyword>
<evidence type="ECO:0000256" key="4">
    <source>
        <dbReference type="ARBA" id="ARBA00023136"/>
    </source>
</evidence>
<feature type="transmembrane region" description="Helical" evidence="5">
    <location>
        <begin position="66"/>
        <end position="85"/>
    </location>
</feature>
<dbReference type="InterPro" id="IPR002293">
    <property type="entry name" value="AA/rel_permease1"/>
</dbReference>
<organism evidence="7 8">
    <name type="scientific">Brachionus calyciflorus</name>
    <dbReference type="NCBI Taxonomy" id="104777"/>
    <lineage>
        <taxon>Eukaryota</taxon>
        <taxon>Metazoa</taxon>
        <taxon>Spiralia</taxon>
        <taxon>Gnathifera</taxon>
        <taxon>Rotifera</taxon>
        <taxon>Eurotatoria</taxon>
        <taxon>Monogononta</taxon>
        <taxon>Pseudotrocha</taxon>
        <taxon>Ploima</taxon>
        <taxon>Brachionidae</taxon>
        <taxon>Brachionus</taxon>
    </lineage>
</organism>
<dbReference type="GO" id="GO:0097638">
    <property type="term" value="P:L-arginine import across plasma membrane"/>
    <property type="evidence" value="ECO:0007669"/>
    <property type="project" value="TreeGrafter"/>
</dbReference>
<feature type="transmembrane region" description="Helical" evidence="5">
    <location>
        <begin position="557"/>
        <end position="578"/>
    </location>
</feature>
<name>A0A813WXH8_9BILA</name>
<dbReference type="PIRSF" id="PIRSF006060">
    <property type="entry name" value="AA_transporter"/>
    <property type="match status" value="1"/>
</dbReference>
<keyword evidence="2 5" id="KW-0812">Transmembrane</keyword>
<protein>
    <recommendedName>
        <fullName evidence="6">Cationic amino acid transporter C-terminal domain-containing protein</fullName>
    </recommendedName>
</protein>
<feature type="non-terminal residue" evidence="7">
    <location>
        <position position="1"/>
    </location>
</feature>
<feature type="transmembrane region" description="Helical" evidence="5">
    <location>
        <begin position="322"/>
        <end position="347"/>
    </location>
</feature>
<dbReference type="Pfam" id="PF13520">
    <property type="entry name" value="AA_permease_2"/>
    <property type="match status" value="1"/>
</dbReference>
<dbReference type="Gene3D" id="1.20.1740.10">
    <property type="entry name" value="Amino acid/polyamine transporter I"/>
    <property type="match status" value="2"/>
</dbReference>
<dbReference type="Proteomes" id="UP000663879">
    <property type="component" value="Unassembled WGS sequence"/>
</dbReference>
<dbReference type="GO" id="GO:0000064">
    <property type="term" value="F:L-ornithine transmembrane transporter activity"/>
    <property type="evidence" value="ECO:0007669"/>
    <property type="project" value="TreeGrafter"/>
</dbReference>
<evidence type="ECO:0000256" key="2">
    <source>
        <dbReference type="ARBA" id="ARBA00022692"/>
    </source>
</evidence>
<dbReference type="PANTHER" id="PTHR43243">
    <property type="entry name" value="INNER MEMBRANE TRANSPORTER YGJI-RELATED"/>
    <property type="match status" value="1"/>
</dbReference>
<comment type="subcellular location">
    <subcellularLocation>
        <location evidence="1">Membrane</location>
        <topology evidence="1">Multi-pass membrane protein</topology>
    </subcellularLocation>
</comment>
<dbReference type="Pfam" id="PF13906">
    <property type="entry name" value="AA_permease_C"/>
    <property type="match status" value="1"/>
</dbReference>
<feature type="transmembrane region" description="Helical" evidence="5">
    <location>
        <begin position="532"/>
        <end position="551"/>
    </location>
</feature>
<feature type="transmembrane region" description="Helical" evidence="5">
    <location>
        <begin position="409"/>
        <end position="428"/>
    </location>
</feature>
<dbReference type="GO" id="GO:0061459">
    <property type="term" value="F:L-arginine transmembrane transporter activity"/>
    <property type="evidence" value="ECO:0007669"/>
    <property type="project" value="TreeGrafter"/>
</dbReference>